<dbReference type="Pfam" id="PF04536">
    <property type="entry name" value="TPM_phosphatase"/>
    <property type="match status" value="1"/>
</dbReference>
<dbReference type="EMBL" id="FWXB01000005">
    <property type="protein sequence ID" value="SMC11998.1"/>
    <property type="molecule type" value="Genomic_DNA"/>
</dbReference>
<feature type="domain" description="TPM" evidence="3">
    <location>
        <begin position="31"/>
        <end position="155"/>
    </location>
</feature>
<protein>
    <recommendedName>
        <fullName evidence="3">TPM domain-containing protein</fullName>
    </recommendedName>
</protein>
<evidence type="ECO:0000313" key="5">
    <source>
        <dbReference type="Proteomes" id="UP000193224"/>
    </source>
</evidence>
<sequence length="349" mass="38944">MSRVLATLLALFLFVPATQAQTYPDYSEIYVNDFADLLTNEQESSIRADLNELRTETGIEFTVVTIETMGDYGYSGAIEPFATGLFNHWGVGDADRNDGVMMLISRYDREMRIEVGSGYGSAKDAPVKEIIDNVIIPDFRQDDYARGIAAGVEVVIYDLTGSRPGEYGAPFYVKAWNALIRLISGLGEWIYAIAAPLLVLPVRAYRRWKRNHPRICPNDGQKMSRLDEGWDDDHLKEGQITEEHLKSVDYDVWLCPQCDHVTIEAYRAWFSQYGAFRSCKFRTLEGETTTVDPATTKSTGKQRIDYQCHHCHDTYTGWRTIPKKSESGSSSSSSFGGGSSSGGGASGSW</sequence>
<evidence type="ECO:0000259" key="3">
    <source>
        <dbReference type="Pfam" id="PF04536"/>
    </source>
</evidence>
<dbReference type="Proteomes" id="UP000193224">
    <property type="component" value="Unassembled WGS sequence"/>
</dbReference>
<dbReference type="Gene3D" id="3.10.310.50">
    <property type="match status" value="1"/>
</dbReference>
<organism evidence="4 5">
    <name type="scientific">Roseovarius aestuarii</name>
    <dbReference type="NCBI Taxonomy" id="475083"/>
    <lineage>
        <taxon>Bacteria</taxon>
        <taxon>Pseudomonadati</taxon>
        <taxon>Pseudomonadota</taxon>
        <taxon>Alphaproteobacteria</taxon>
        <taxon>Rhodobacterales</taxon>
        <taxon>Roseobacteraceae</taxon>
        <taxon>Roseovarius</taxon>
    </lineage>
</organism>
<evidence type="ECO:0000256" key="1">
    <source>
        <dbReference type="SAM" id="MobiDB-lite"/>
    </source>
</evidence>
<reference evidence="4 5" key="1">
    <citation type="submission" date="2017-03" db="EMBL/GenBank/DDBJ databases">
        <authorList>
            <person name="Afonso C.L."/>
            <person name="Miller P.J."/>
            <person name="Scott M.A."/>
            <person name="Spackman E."/>
            <person name="Goraichik I."/>
            <person name="Dimitrov K.M."/>
            <person name="Suarez D.L."/>
            <person name="Swayne D.E."/>
        </authorList>
    </citation>
    <scope>NUCLEOTIDE SEQUENCE [LARGE SCALE GENOMIC DNA]</scope>
    <source>
        <strain evidence="4 5">CECT 7745</strain>
    </source>
</reference>
<dbReference type="OrthoDB" id="9810918at2"/>
<dbReference type="AlphaFoldDB" id="A0A1X7BQX4"/>
<dbReference type="PANTHER" id="PTHR30373">
    <property type="entry name" value="UPF0603 PROTEIN YGCG"/>
    <property type="match status" value="1"/>
</dbReference>
<feature type="signal peptide" evidence="2">
    <location>
        <begin position="1"/>
        <end position="20"/>
    </location>
</feature>
<proteinExistence type="predicted"/>
<dbReference type="InterPro" id="IPR007621">
    <property type="entry name" value="TPM_dom"/>
</dbReference>
<keyword evidence="2" id="KW-0732">Signal</keyword>
<name>A0A1X7BQX4_9RHOB</name>
<feature type="chain" id="PRO_5013118255" description="TPM domain-containing protein" evidence="2">
    <location>
        <begin position="21"/>
        <end position="349"/>
    </location>
</feature>
<accession>A0A1X7BQX4</accession>
<evidence type="ECO:0000256" key="2">
    <source>
        <dbReference type="SAM" id="SignalP"/>
    </source>
</evidence>
<feature type="region of interest" description="Disordered" evidence="1">
    <location>
        <begin position="322"/>
        <end position="349"/>
    </location>
</feature>
<dbReference type="PANTHER" id="PTHR30373:SF2">
    <property type="entry name" value="UPF0603 PROTEIN YGCG"/>
    <property type="match status" value="1"/>
</dbReference>
<keyword evidence="5" id="KW-1185">Reference proteome</keyword>
<feature type="compositionally biased region" description="Gly residues" evidence="1">
    <location>
        <begin position="335"/>
        <end position="349"/>
    </location>
</feature>
<gene>
    <name evidence="4" type="ORF">ROA7745_01819</name>
</gene>
<dbReference type="RefSeq" id="WP_085799951.1">
    <property type="nucleotide sequence ID" value="NZ_FWXB01000005.1"/>
</dbReference>
<evidence type="ECO:0000313" key="4">
    <source>
        <dbReference type="EMBL" id="SMC11998.1"/>
    </source>
</evidence>